<organism evidence="2 3">
    <name type="scientific">Oryza meyeriana var. granulata</name>
    <dbReference type="NCBI Taxonomy" id="110450"/>
    <lineage>
        <taxon>Eukaryota</taxon>
        <taxon>Viridiplantae</taxon>
        <taxon>Streptophyta</taxon>
        <taxon>Embryophyta</taxon>
        <taxon>Tracheophyta</taxon>
        <taxon>Spermatophyta</taxon>
        <taxon>Magnoliopsida</taxon>
        <taxon>Liliopsida</taxon>
        <taxon>Poales</taxon>
        <taxon>Poaceae</taxon>
        <taxon>BOP clade</taxon>
        <taxon>Oryzoideae</taxon>
        <taxon>Oryzeae</taxon>
        <taxon>Oryzinae</taxon>
        <taxon>Oryza</taxon>
        <taxon>Oryza meyeriana</taxon>
    </lineage>
</organism>
<dbReference type="Proteomes" id="UP000479710">
    <property type="component" value="Unassembled WGS sequence"/>
</dbReference>
<evidence type="ECO:0000313" key="2">
    <source>
        <dbReference type="EMBL" id="KAF0912535.1"/>
    </source>
</evidence>
<protein>
    <submittedName>
        <fullName evidence="2">Uncharacterized protein</fullName>
    </submittedName>
</protein>
<comment type="caution">
    <text evidence="2">The sequence shown here is derived from an EMBL/GenBank/DDBJ whole genome shotgun (WGS) entry which is preliminary data.</text>
</comment>
<gene>
    <name evidence="2" type="ORF">E2562_014114</name>
</gene>
<dbReference type="AlphaFoldDB" id="A0A6G1DIA2"/>
<proteinExistence type="predicted"/>
<dbReference type="EMBL" id="SPHZ02000006">
    <property type="protein sequence ID" value="KAF0912535.1"/>
    <property type="molecule type" value="Genomic_DNA"/>
</dbReference>
<keyword evidence="3" id="KW-1185">Reference proteome</keyword>
<evidence type="ECO:0000256" key="1">
    <source>
        <dbReference type="SAM" id="MobiDB-lite"/>
    </source>
</evidence>
<feature type="region of interest" description="Disordered" evidence="1">
    <location>
        <begin position="232"/>
        <end position="297"/>
    </location>
</feature>
<reference evidence="2 3" key="1">
    <citation type="submission" date="2019-11" db="EMBL/GenBank/DDBJ databases">
        <title>Whole genome sequence of Oryza granulata.</title>
        <authorList>
            <person name="Li W."/>
        </authorList>
    </citation>
    <scope>NUCLEOTIDE SEQUENCE [LARGE SCALE GENOMIC DNA]</scope>
    <source>
        <strain evidence="3">cv. Menghai</strain>
        <tissue evidence="2">Leaf</tissue>
    </source>
</reference>
<evidence type="ECO:0000313" key="3">
    <source>
        <dbReference type="Proteomes" id="UP000479710"/>
    </source>
</evidence>
<sequence length="297" mass="31914">MNVRCPLPFGSRSGSPVRGDASCIQVHAQAWLGARPRNTSPTTDCVGSDARGASASAASACIEGQEQHSSRFFWFGRREDGPSAPALQHLHKDQKRSPSWRPSQKLGLPRWTPAHLTPILNPFKGPSWNPSWKLALAPSKRPARLCCWQLGLLMNRLEAPYWLATNSGGVRGYSGGGAAHESATMLAVVIREPATTTLETLARQRLGILAAGLPCTPVSSDHPLRVYARRRWRSKGTSPTSEPSSPLDQTPATAERHPFISGIASPKSSLPRRSRQVVGIGPCSAGPAVSDAKKRGD</sequence>
<accession>A0A6G1DIA2</accession>
<name>A0A6G1DIA2_9ORYZ</name>
<feature type="compositionally biased region" description="Polar residues" evidence="1">
    <location>
        <begin position="235"/>
        <end position="252"/>
    </location>
</feature>